<dbReference type="InterPro" id="IPR050086">
    <property type="entry name" value="MetN_ABC_transporter-like"/>
</dbReference>
<dbReference type="STRING" id="283737.SAMN05660453_1142"/>
<evidence type="ECO:0000256" key="2">
    <source>
        <dbReference type="ARBA" id="ARBA00005417"/>
    </source>
</evidence>
<dbReference type="InterPro" id="IPR003439">
    <property type="entry name" value="ABC_transporter-like_ATP-bd"/>
</dbReference>
<evidence type="ECO:0000256" key="5">
    <source>
        <dbReference type="ARBA" id="ARBA00022741"/>
    </source>
</evidence>
<proteinExistence type="inferred from homology"/>
<name>A0A1I1GXC2_9LACO</name>
<dbReference type="InterPro" id="IPR003593">
    <property type="entry name" value="AAA+_ATPase"/>
</dbReference>
<evidence type="ECO:0000256" key="6">
    <source>
        <dbReference type="ARBA" id="ARBA00022840"/>
    </source>
</evidence>
<keyword evidence="5" id="KW-0547">Nucleotide-binding</keyword>
<dbReference type="EMBL" id="FOLI01000006">
    <property type="protein sequence ID" value="SFC13620.1"/>
    <property type="molecule type" value="Genomic_DNA"/>
</dbReference>
<dbReference type="InterPro" id="IPR017871">
    <property type="entry name" value="ABC_transporter-like_CS"/>
</dbReference>
<evidence type="ECO:0000259" key="9">
    <source>
        <dbReference type="PROSITE" id="PS50893"/>
    </source>
</evidence>
<sequence length="247" mass="27289">MTKTAIELKNVTKKFKDHEVLKGINGVVEEGQVLSIIGPSGSGKSTLLRAMNQLSGPTSGEVIFEGQDLTKASKSDMAHLGEKIGMVFQSFNLFPNHTVLENVTLGPRRVKKLSTEQANQEAMEYLKQVGMADKANAYPNSLSGGQKQRVAIARALAMKPKVLFFDEPTSALDPENVGEVLKVIQKLADEQLTMVIVTHEMNFAKKVSDKIWFMADGQIVEENDPESLFNAPKEEKTKHFIEQVLMD</sequence>
<dbReference type="SUPFAM" id="SSF52540">
    <property type="entry name" value="P-loop containing nucleoside triphosphate hydrolases"/>
    <property type="match status" value="1"/>
</dbReference>
<keyword evidence="6 10" id="KW-0067">ATP-binding</keyword>
<dbReference type="OrthoDB" id="9804199at2"/>
<evidence type="ECO:0000256" key="1">
    <source>
        <dbReference type="ARBA" id="ARBA00004202"/>
    </source>
</evidence>
<evidence type="ECO:0000256" key="4">
    <source>
        <dbReference type="ARBA" id="ARBA00022475"/>
    </source>
</evidence>
<dbReference type="GO" id="GO:0005524">
    <property type="term" value="F:ATP binding"/>
    <property type="evidence" value="ECO:0007669"/>
    <property type="project" value="UniProtKB-KW"/>
</dbReference>
<dbReference type="AlphaFoldDB" id="A0A1I1GXC2"/>
<dbReference type="InterPro" id="IPR027417">
    <property type="entry name" value="P-loop_NTPase"/>
</dbReference>
<dbReference type="CDD" id="cd03262">
    <property type="entry name" value="ABC_HisP_GlnQ"/>
    <property type="match status" value="1"/>
</dbReference>
<dbReference type="FunFam" id="3.40.50.300:FF:000020">
    <property type="entry name" value="Amino acid ABC transporter ATP-binding component"/>
    <property type="match status" value="1"/>
</dbReference>
<dbReference type="PROSITE" id="PS00211">
    <property type="entry name" value="ABC_TRANSPORTER_1"/>
    <property type="match status" value="1"/>
</dbReference>
<evidence type="ECO:0000313" key="11">
    <source>
        <dbReference type="Proteomes" id="UP000199376"/>
    </source>
</evidence>
<evidence type="ECO:0000256" key="7">
    <source>
        <dbReference type="ARBA" id="ARBA00022970"/>
    </source>
</evidence>
<dbReference type="PIRSF" id="PIRSF039085">
    <property type="entry name" value="ABC_ATPase_HisP"/>
    <property type="match status" value="1"/>
</dbReference>
<organism evidence="10 11">
    <name type="scientific">Fructobacillus durionis</name>
    <dbReference type="NCBI Taxonomy" id="283737"/>
    <lineage>
        <taxon>Bacteria</taxon>
        <taxon>Bacillati</taxon>
        <taxon>Bacillota</taxon>
        <taxon>Bacilli</taxon>
        <taxon>Lactobacillales</taxon>
        <taxon>Lactobacillaceae</taxon>
        <taxon>Fructobacillus</taxon>
    </lineage>
</organism>
<dbReference type="SMART" id="SM00382">
    <property type="entry name" value="AAA"/>
    <property type="match status" value="1"/>
</dbReference>
<dbReference type="Pfam" id="PF00005">
    <property type="entry name" value="ABC_tran"/>
    <property type="match status" value="1"/>
</dbReference>
<keyword evidence="3" id="KW-0813">Transport</keyword>
<gene>
    <name evidence="10" type="ORF">SAMN05660453_1142</name>
</gene>
<dbReference type="RefSeq" id="WP_091502888.1">
    <property type="nucleotide sequence ID" value="NZ_FOLI01000006.1"/>
</dbReference>
<accession>A0A1I1GXC2</accession>
<comment type="subcellular location">
    <subcellularLocation>
        <location evidence="1">Cell membrane</location>
        <topology evidence="1">Peripheral membrane protein</topology>
    </subcellularLocation>
</comment>
<dbReference type="PROSITE" id="PS50893">
    <property type="entry name" value="ABC_TRANSPORTER_2"/>
    <property type="match status" value="1"/>
</dbReference>
<dbReference type="InterPro" id="IPR030679">
    <property type="entry name" value="ABC_ATPase_HisP-typ"/>
</dbReference>
<dbReference type="GO" id="GO:0016887">
    <property type="term" value="F:ATP hydrolysis activity"/>
    <property type="evidence" value="ECO:0007669"/>
    <property type="project" value="InterPro"/>
</dbReference>
<keyword evidence="4" id="KW-1003">Cell membrane</keyword>
<evidence type="ECO:0000256" key="3">
    <source>
        <dbReference type="ARBA" id="ARBA00022448"/>
    </source>
</evidence>
<keyword evidence="11" id="KW-1185">Reference proteome</keyword>
<dbReference type="Gene3D" id="3.40.50.300">
    <property type="entry name" value="P-loop containing nucleotide triphosphate hydrolases"/>
    <property type="match status" value="1"/>
</dbReference>
<dbReference type="PANTHER" id="PTHR43166">
    <property type="entry name" value="AMINO ACID IMPORT ATP-BINDING PROTEIN"/>
    <property type="match status" value="1"/>
</dbReference>
<evidence type="ECO:0000313" key="10">
    <source>
        <dbReference type="EMBL" id="SFC13620.1"/>
    </source>
</evidence>
<dbReference type="GO" id="GO:0005886">
    <property type="term" value="C:plasma membrane"/>
    <property type="evidence" value="ECO:0007669"/>
    <property type="project" value="UniProtKB-SubCell"/>
</dbReference>
<dbReference type="GO" id="GO:0015424">
    <property type="term" value="F:ABC-type amino acid transporter activity"/>
    <property type="evidence" value="ECO:0007669"/>
    <property type="project" value="InterPro"/>
</dbReference>
<reference evidence="10 11" key="1">
    <citation type="submission" date="2016-10" db="EMBL/GenBank/DDBJ databases">
        <authorList>
            <person name="de Groot N.N."/>
        </authorList>
    </citation>
    <scope>NUCLEOTIDE SEQUENCE [LARGE SCALE GENOMIC DNA]</scope>
    <source>
        <strain evidence="10 11">DSM 19113</strain>
    </source>
</reference>
<evidence type="ECO:0000256" key="8">
    <source>
        <dbReference type="ARBA" id="ARBA00023136"/>
    </source>
</evidence>
<protein>
    <submittedName>
        <fullName evidence="10">Amino acid ABC transporter ATP-binding protein, PAAT family (TC 3.A.1.3.-)</fullName>
    </submittedName>
</protein>
<keyword evidence="7" id="KW-0029">Amino-acid transport</keyword>
<dbReference type="PANTHER" id="PTHR43166:SF9">
    <property type="entry name" value="GLUTAMATE_ASPARTATE IMPORT ATP-BINDING PROTEIN GLTL"/>
    <property type="match status" value="1"/>
</dbReference>
<keyword evidence="8" id="KW-0472">Membrane</keyword>
<dbReference type="Proteomes" id="UP000199376">
    <property type="component" value="Unassembled WGS sequence"/>
</dbReference>
<comment type="similarity">
    <text evidence="2">Belongs to the ABC transporter superfamily.</text>
</comment>
<feature type="domain" description="ABC transporter" evidence="9">
    <location>
        <begin position="6"/>
        <end position="241"/>
    </location>
</feature>